<sequence>MKTVSSFLRGLISLVALPGLFLLAGLALPASAQPADPAPSPAAQPPAGVSEQVVKLGSGEWQVTGALTMPAGTGPFPAIVLVHGSGPGTLDMNVGGSTIFRDLAWGLAARGIAVVRYTKRTTEHRDHFKSLRKPPTLEEEFIEDASSAAMLLKNTPRVDPDRVYVFGNSQGGMVAATIANRNGLAGAVVMASSPRPIGDILIQQADYVTGIATDPEQKKRAAEIRRNGERINALTAADDADEIIHGSPVWYWRDMAAIDPIGQMKRLTDRGGRALIMHGDRDYLITAEDWAAWKEALEGRRGVTLKAYPRLNHIMQEGEGRMTPDEYEWTRPVSSQFIDDIAGWLQAGNGP</sequence>
<organism evidence="4 5">
    <name type="scientific">Sphingosinicella rhizophila</name>
    <dbReference type="NCBI Taxonomy" id="3050082"/>
    <lineage>
        <taxon>Bacteria</taxon>
        <taxon>Pseudomonadati</taxon>
        <taxon>Pseudomonadota</taxon>
        <taxon>Alphaproteobacteria</taxon>
        <taxon>Sphingomonadales</taxon>
        <taxon>Sphingosinicellaceae</taxon>
        <taxon>Sphingosinicella</taxon>
    </lineage>
</organism>
<evidence type="ECO:0000256" key="1">
    <source>
        <dbReference type="ARBA" id="ARBA00022801"/>
    </source>
</evidence>
<keyword evidence="5" id="KW-1185">Reference proteome</keyword>
<protein>
    <submittedName>
        <fullName evidence="4">Alpha/beta fold hydrolase</fullName>
    </submittedName>
</protein>
<dbReference type="SUPFAM" id="SSF53474">
    <property type="entry name" value="alpha/beta-Hydrolases"/>
    <property type="match status" value="1"/>
</dbReference>
<evidence type="ECO:0000256" key="2">
    <source>
        <dbReference type="SAM" id="SignalP"/>
    </source>
</evidence>
<dbReference type="InterPro" id="IPR000073">
    <property type="entry name" value="AB_hydrolase_1"/>
</dbReference>
<gene>
    <name evidence="4" type="ORF">RQX22_16700</name>
</gene>
<dbReference type="EMBL" id="JAVUPU010000010">
    <property type="protein sequence ID" value="MDT9600602.1"/>
    <property type="molecule type" value="Genomic_DNA"/>
</dbReference>
<name>A0ABU3QBD0_9SPHN</name>
<feature type="signal peptide" evidence="2">
    <location>
        <begin position="1"/>
        <end position="32"/>
    </location>
</feature>
<dbReference type="GO" id="GO:0016787">
    <property type="term" value="F:hydrolase activity"/>
    <property type="evidence" value="ECO:0007669"/>
    <property type="project" value="UniProtKB-KW"/>
</dbReference>
<proteinExistence type="predicted"/>
<dbReference type="InterPro" id="IPR053145">
    <property type="entry name" value="AB_hydrolase_Est10"/>
</dbReference>
<evidence type="ECO:0000313" key="4">
    <source>
        <dbReference type="EMBL" id="MDT9600602.1"/>
    </source>
</evidence>
<evidence type="ECO:0000259" key="3">
    <source>
        <dbReference type="Pfam" id="PF12697"/>
    </source>
</evidence>
<keyword evidence="1 4" id="KW-0378">Hydrolase</keyword>
<comment type="caution">
    <text evidence="4">The sequence shown here is derived from an EMBL/GenBank/DDBJ whole genome shotgun (WGS) entry which is preliminary data.</text>
</comment>
<dbReference type="RefSeq" id="WP_315727947.1">
    <property type="nucleotide sequence ID" value="NZ_JAVUPU010000010.1"/>
</dbReference>
<dbReference type="Proteomes" id="UP001259572">
    <property type="component" value="Unassembled WGS sequence"/>
</dbReference>
<evidence type="ECO:0000313" key="5">
    <source>
        <dbReference type="Proteomes" id="UP001259572"/>
    </source>
</evidence>
<dbReference type="Gene3D" id="3.40.50.1820">
    <property type="entry name" value="alpha/beta hydrolase"/>
    <property type="match status" value="1"/>
</dbReference>
<dbReference type="PROSITE" id="PS00708">
    <property type="entry name" value="PRO_ENDOPEP_SER"/>
    <property type="match status" value="1"/>
</dbReference>
<dbReference type="InterPro" id="IPR002471">
    <property type="entry name" value="Pept_S9_AS"/>
</dbReference>
<reference evidence="4 5" key="1">
    <citation type="submission" date="2023-05" db="EMBL/GenBank/DDBJ databases">
        <authorList>
            <person name="Guo Y."/>
        </authorList>
    </citation>
    <scope>NUCLEOTIDE SEQUENCE [LARGE SCALE GENOMIC DNA]</scope>
    <source>
        <strain evidence="4 5">GR2756</strain>
    </source>
</reference>
<feature type="domain" description="AB hydrolase-1" evidence="3">
    <location>
        <begin position="79"/>
        <end position="317"/>
    </location>
</feature>
<keyword evidence="2" id="KW-0732">Signal</keyword>
<dbReference type="Pfam" id="PF12697">
    <property type="entry name" value="Abhydrolase_6"/>
    <property type="match status" value="1"/>
</dbReference>
<dbReference type="PANTHER" id="PTHR43265:SF1">
    <property type="entry name" value="ESTERASE ESTD"/>
    <property type="match status" value="1"/>
</dbReference>
<dbReference type="PANTHER" id="PTHR43265">
    <property type="entry name" value="ESTERASE ESTD"/>
    <property type="match status" value="1"/>
</dbReference>
<feature type="chain" id="PRO_5046432878" evidence="2">
    <location>
        <begin position="33"/>
        <end position="351"/>
    </location>
</feature>
<accession>A0ABU3QBD0</accession>
<dbReference type="InterPro" id="IPR029058">
    <property type="entry name" value="AB_hydrolase_fold"/>
</dbReference>